<dbReference type="Proteomes" id="UP000826195">
    <property type="component" value="Unassembled WGS sequence"/>
</dbReference>
<sequence length="200" mass="22039">MSNKEMCAICIRSITAEHAVMSDVSDVTDFVADKCPICFIPQPQPESITKILQNINEKLGLIKDVKMEIHGVVKKLDELNNICKNLQENYVNLEKRVAAVENASAVSSEVDHNSNSVKLTQSIEVRQLLLEMQQLSDQLVVSGVPEMPTEDLEDIVINLSNSLGLQGIDVNGVSSVERLRKRKIAVAGADSSRSRDIVIK</sequence>
<keyword evidence="3" id="KW-1185">Reference proteome</keyword>
<keyword evidence="1" id="KW-0175">Coiled coil</keyword>
<organism evidence="2 3">
    <name type="scientific">Cotesia glomerata</name>
    <name type="common">Lepidopteran parasitic wasp</name>
    <name type="synonym">Apanteles glomeratus</name>
    <dbReference type="NCBI Taxonomy" id="32391"/>
    <lineage>
        <taxon>Eukaryota</taxon>
        <taxon>Metazoa</taxon>
        <taxon>Ecdysozoa</taxon>
        <taxon>Arthropoda</taxon>
        <taxon>Hexapoda</taxon>
        <taxon>Insecta</taxon>
        <taxon>Pterygota</taxon>
        <taxon>Neoptera</taxon>
        <taxon>Endopterygota</taxon>
        <taxon>Hymenoptera</taxon>
        <taxon>Apocrita</taxon>
        <taxon>Ichneumonoidea</taxon>
        <taxon>Braconidae</taxon>
        <taxon>Microgastrinae</taxon>
        <taxon>Cotesia</taxon>
    </lineage>
</organism>
<dbReference type="EMBL" id="JAHXZJ010000001">
    <property type="protein sequence ID" value="KAH0568308.1"/>
    <property type="molecule type" value="Genomic_DNA"/>
</dbReference>
<proteinExistence type="predicted"/>
<gene>
    <name evidence="2" type="ORF">KQX54_020303</name>
</gene>
<evidence type="ECO:0000313" key="3">
    <source>
        <dbReference type="Proteomes" id="UP000826195"/>
    </source>
</evidence>
<comment type="caution">
    <text evidence="2">The sequence shown here is derived from an EMBL/GenBank/DDBJ whole genome shotgun (WGS) entry which is preliminary data.</text>
</comment>
<evidence type="ECO:0000256" key="1">
    <source>
        <dbReference type="SAM" id="Coils"/>
    </source>
</evidence>
<accession>A0AAV7IUL3</accession>
<feature type="coiled-coil region" evidence="1">
    <location>
        <begin position="69"/>
        <end position="103"/>
    </location>
</feature>
<name>A0AAV7IUL3_COTGL</name>
<evidence type="ECO:0000313" key="2">
    <source>
        <dbReference type="EMBL" id="KAH0568308.1"/>
    </source>
</evidence>
<dbReference type="AlphaFoldDB" id="A0AAV7IUL3"/>
<reference evidence="2 3" key="1">
    <citation type="journal article" date="2021" name="J. Hered.">
        <title>A chromosome-level genome assembly of the parasitoid wasp, Cotesia glomerata (Hymenoptera: Braconidae).</title>
        <authorList>
            <person name="Pinto B.J."/>
            <person name="Weis J.J."/>
            <person name="Gamble T."/>
            <person name="Ode P.J."/>
            <person name="Paul R."/>
            <person name="Zaspel J.M."/>
        </authorList>
    </citation>
    <scope>NUCLEOTIDE SEQUENCE [LARGE SCALE GENOMIC DNA]</scope>
    <source>
        <strain evidence="2">CgM1</strain>
    </source>
</reference>
<protein>
    <submittedName>
        <fullName evidence="2">Uncharacterized protein</fullName>
    </submittedName>
</protein>